<reference evidence="11 12" key="1">
    <citation type="submission" date="2016-10" db="EMBL/GenBank/DDBJ databases">
        <authorList>
            <person name="de Groot N.N."/>
        </authorList>
    </citation>
    <scope>NUCLEOTIDE SEQUENCE [LARGE SCALE GENOMIC DNA]</scope>
    <source>
        <strain evidence="11 12">Sb09</strain>
    </source>
</reference>
<dbReference type="UniPathway" id="UPA00060"/>
<dbReference type="GO" id="GO:0050334">
    <property type="term" value="F:thiaminase activity"/>
    <property type="evidence" value="ECO:0007669"/>
    <property type="project" value="UniProtKB-EC"/>
</dbReference>
<dbReference type="GO" id="GO:0009229">
    <property type="term" value="P:thiamine diphosphate biosynthetic process"/>
    <property type="evidence" value="ECO:0007669"/>
    <property type="project" value="UniProtKB-UniPathway"/>
</dbReference>
<protein>
    <recommendedName>
        <fullName evidence="6 9">Aminopyrimidine aminohydrolase</fullName>
        <ecNumber evidence="5 9">3.5.99.2</ecNumber>
    </recommendedName>
</protein>
<dbReference type="PANTHER" id="PTHR43198:SF2">
    <property type="entry name" value="SI:CH1073-67J19.1-RELATED"/>
    <property type="match status" value="1"/>
</dbReference>
<dbReference type="RefSeq" id="WP_074533751.1">
    <property type="nucleotide sequence ID" value="NZ_CP059471.1"/>
</dbReference>
<gene>
    <name evidence="11" type="ORF">SAMN05216400_0056</name>
</gene>
<dbReference type="InterPro" id="IPR016084">
    <property type="entry name" value="Haem_Oase-like_multi-hlx"/>
</dbReference>
<comment type="catalytic activity">
    <reaction evidence="1 9">
        <text>4-amino-5-aminomethyl-2-methylpyrimidine + H2O = 4-amino-5-hydroxymethyl-2-methylpyrimidine + NH4(+)</text>
        <dbReference type="Rhea" id="RHEA:31799"/>
        <dbReference type="ChEBI" id="CHEBI:15377"/>
        <dbReference type="ChEBI" id="CHEBI:16892"/>
        <dbReference type="ChEBI" id="CHEBI:28938"/>
        <dbReference type="ChEBI" id="CHEBI:63416"/>
        <dbReference type="EC" id="3.5.99.2"/>
    </reaction>
</comment>
<evidence type="ECO:0000256" key="9">
    <source>
        <dbReference type="RuleBase" id="RU363093"/>
    </source>
</evidence>
<dbReference type="EMBL" id="FNGX01000001">
    <property type="protein sequence ID" value="SDL20636.1"/>
    <property type="molecule type" value="Genomic_DNA"/>
</dbReference>
<evidence type="ECO:0000256" key="7">
    <source>
        <dbReference type="ARBA" id="ARBA00022977"/>
    </source>
</evidence>
<dbReference type="Gene3D" id="1.20.910.10">
    <property type="entry name" value="Heme oxygenase-like"/>
    <property type="match status" value="1"/>
</dbReference>
<comment type="subunit">
    <text evidence="4">Homotetramer.</text>
</comment>
<evidence type="ECO:0000256" key="8">
    <source>
        <dbReference type="ARBA" id="ARBA00048337"/>
    </source>
</evidence>
<evidence type="ECO:0000256" key="2">
    <source>
        <dbReference type="ARBA" id="ARBA00004948"/>
    </source>
</evidence>
<dbReference type="CDD" id="cd19360">
    <property type="entry name" value="TenA_C_SaTenA-like"/>
    <property type="match status" value="1"/>
</dbReference>
<feature type="domain" description="Thiaminase-2/PQQC" evidence="10">
    <location>
        <begin position="20"/>
        <end position="215"/>
    </location>
</feature>
<dbReference type="InterPro" id="IPR004305">
    <property type="entry name" value="Thiaminase-2/PQQC"/>
</dbReference>
<keyword evidence="7 9" id="KW-0784">Thiamine biosynthesis</keyword>
<comment type="function">
    <text evidence="9">Catalyzes an amino-pyrimidine hydrolysis reaction at the C5' of the pyrimidine moiety of thiamine compounds, a reaction that is part of a thiamine salvage pathway.</text>
</comment>
<dbReference type="InterPro" id="IPR050967">
    <property type="entry name" value="Thiamine_Salvage_TenA"/>
</dbReference>
<dbReference type="GO" id="GO:0005829">
    <property type="term" value="C:cytosol"/>
    <property type="evidence" value="ECO:0007669"/>
    <property type="project" value="TreeGrafter"/>
</dbReference>
<evidence type="ECO:0000313" key="11">
    <source>
        <dbReference type="EMBL" id="SDL20636.1"/>
    </source>
</evidence>
<dbReference type="Pfam" id="PF03070">
    <property type="entry name" value="TENA_THI-4"/>
    <property type="match status" value="1"/>
</dbReference>
<dbReference type="OrthoDB" id="34166at2"/>
<dbReference type="GeneID" id="63970270"/>
<dbReference type="NCBIfam" id="TIGR04306">
    <property type="entry name" value="salvage_TenA"/>
    <property type="match status" value="1"/>
</dbReference>
<sequence length="226" mass="26537">MINEMKERSLVFIDKISKDDFIQDMVNGTLSEKAICHYLKADAIYLEKFADIYALLFAKIPDKASKNFFLGQIDFIFNHEVGAHHILAKAAGKEYHDIIADKAWYPSSDHYIKHMYYQLNQDNPAYILAAMLPCPWIYQQVAQKVLESGKVSDENPFKAWFDFYAKDEATACLPTYFELLKTYSSQLPKDKEKEIIRVFLESCQHERQFFQMAYDQEEWPEEVRNV</sequence>
<comment type="pathway">
    <text evidence="2 9">Cofactor biosynthesis; thiamine diphosphate biosynthesis.</text>
</comment>
<dbReference type="Proteomes" id="UP000183162">
    <property type="component" value="Unassembled WGS sequence"/>
</dbReference>
<accession>A0A1G9I6B7</accession>
<dbReference type="PANTHER" id="PTHR43198">
    <property type="entry name" value="BIFUNCTIONAL TH2 PROTEIN"/>
    <property type="match status" value="1"/>
</dbReference>
<evidence type="ECO:0000259" key="10">
    <source>
        <dbReference type="Pfam" id="PF03070"/>
    </source>
</evidence>
<dbReference type="AlphaFoldDB" id="A0A1G9I6B7"/>
<evidence type="ECO:0000256" key="3">
    <source>
        <dbReference type="ARBA" id="ARBA00010264"/>
    </source>
</evidence>
<dbReference type="EC" id="3.5.99.2" evidence="5 9"/>
<evidence type="ECO:0000256" key="6">
    <source>
        <dbReference type="ARBA" id="ARBA00013647"/>
    </source>
</evidence>
<comment type="similarity">
    <text evidence="3 9">Belongs to the TenA family.</text>
</comment>
<evidence type="ECO:0000256" key="1">
    <source>
        <dbReference type="ARBA" id="ARBA00001881"/>
    </source>
</evidence>
<proteinExistence type="inferred from homology"/>
<organism evidence="11 12">
    <name type="scientific">Streptococcus equinus</name>
    <name type="common">Streptococcus bovis</name>
    <dbReference type="NCBI Taxonomy" id="1335"/>
    <lineage>
        <taxon>Bacteria</taxon>
        <taxon>Bacillati</taxon>
        <taxon>Bacillota</taxon>
        <taxon>Bacilli</taxon>
        <taxon>Lactobacillales</taxon>
        <taxon>Streptococcaceae</taxon>
        <taxon>Streptococcus</taxon>
    </lineage>
</organism>
<name>A0A1G9I6B7_STREI</name>
<evidence type="ECO:0000313" key="12">
    <source>
        <dbReference type="Proteomes" id="UP000183162"/>
    </source>
</evidence>
<dbReference type="InterPro" id="IPR027574">
    <property type="entry name" value="Thiaminase_II"/>
</dbReference>
<dbReference type="SUPFAM" id="SSF48613">
    <property type="entry name" value="Heme oxygenase-like"/>
    <property type="match status" value="1"/>
</dbReference>
<evidence type="ECO:0000256" key="5">
    <source>
        <dbReference type="ARBA" id="ARBA00012684"/>
    </source>
</evidence>
<comment type="catalytic activity">
    <reaction evidence="8 9">
        <text>thiamine + H2O = 5-(2-hydroxyethyl)-4-methylthiazole + 4-amino-5-hydroxymethyl-2-methylpyrimidine + H(+)</text>
        <dbReference type="Rhea" id="RHEA:17509"/>
        <dbReference type="ChEBI" id="CHEBI:15377"/>
        <dbReference type="ChEBI" id="CHEBI:15378"/>
        <dbReference type="ChEBI" id="CHEBI:16892"/>
        <dbReference type="ChEBI" id="CHEBI:17957"/>
        <dbReference type="ChEBI" id="CHEBI:18385"/>
        <dbReference type="EC" id="3.5.99.2"/>
    </reaction>
</comment>
<dbReference type="GO" id="GO:0009228">
    <property type="term" value="P:thiamine biosynthetic process"/>
    <property type="evidence" value="ECO:0007669"/>
    <property type="project" value="UniProtKB-KW"/>
</dbReference>
<keyword evidence="9" id="KW-0378">Hydrolase</keyword>
<evidence type="ECO:0000256" key="4">
    <source>
        <dbReference type="ARBA" id="ARBA00011881"/>
    </source>
</evidence>